<dbReference type="RefSeq" id="WP_149080887.1">
    <property type="nucleotide sequence ID" value="NZ_VTAW01000007.1"/>
</dbReference>
<dbReference type="PROSITE" id="PS50893">
    <property type="entry name" value="ABC_TRANSPORTER_2"/>
    <property type="match status" value="1"/>
</dbReference>
<dbReference type="PANTHER" id="PTHR43820:SF4">
    <property type="entry name" value="HIGH-AFFINITY BRANCHED-CHAIN AMINO ACID TRANSPORT ATP-BINDING PROTEIN LIVF"/>
    <property type="match status" value="1"/>
</dbReference>
<dbReference type="GO" id="GO:0016887">
    <property type="term" value="F:ATP hydrolysis activity"/>
    <property type="evidence" value="ECO:0007669"/>
    <property type="project" value="InterPro"/>
</dbReference>
<dbReference type="AlphaFoldDB" id="A0A5D5ASV8"/>
<evidence type="ECO:0000259" key="6">
    <source>
        <dbReference type="PROSITE" id="PS50893"/>
    </source>
</evidence>
<dbReference type="SUPFAM" id="SSF52540">
    <property type="entry name" value="P-loop containing nucleoside triphosphate hydrolases"/>
    <property type="match status" value="1"/>
</dbReference>
<dbReference type="InterPro" id="IPR017871">
    <property type="entry name" value="ABC_transporter-like_CS"/>
</dbReference>
<keyword evidence="2" id="KW-0813">Transport</keyword>
<keyword evidence="3" id="KW-0547">Nucleotide-binding</keyword>
<dbReference type="SMART" id="SM00382">
    <property type="entry name" value="AAA"/>
    <property type="match status" value="1"/>
</dbReference>
<evidence type="ECO:0000256" key="4">
    <source>
        <dbReference type="ARBA" id="ARBA00022840"/>
    </source>
</evidence>
<dbReference type="Pfam" id="PF00005">
    <property type="entry name" value="ABC_tran"/>
    <property type="match status" value="1"/>
</dbReference>
<keyword evidence="4 7" id="KW-0067">ATP-binding</keyword>
<dbReference type="CDD" id="cd03224">
    <property type="entry name" value="ABC_TM1139_LivF_branched"/>
    <property type="match status" value="1"/>
</dbReference>
<evidence type="ECO:0000256" key="1">
    <source>
        <dbReference type="ARBA" id="ARBA00005417"/>
    </source>
</evidence>
<sequence length="252" mass="27278">MSESSHDRRESDRTDGEVLLSVEDLVAGYGLGQVLRGIDFEVGRGEVVSLIGRNGAGKTTTLESILGNVPEIAGTIQFDGTDVTELSNDETISQGIAYVPEERRVFPGLTVRENLEVAQVAAGNDRARDIDTIIGMFENLQENEQSLGSEMSGGEQQMLAIARALVSGAELLMLDEPTEGLAPYIVRSVEETIKELNESGITILLVEQNVQVAMEVSDTHYVINQGEVVYEGSSADLEENQQILDQYLGISS</sequence>
<organism evidence="7 8">
    <name type="scientific">Natrialba swarupiae</name>
    <dbReference type="NCBI Taxonomy" id="2448032"/>
    <lineage>
        <taxon>Archaea</taxon>
        <taxon>Methanobacteriati</taxon>
        <taxon>Methanobacteriota</taxon>
        <taxon>Stenosarchaea group</taxon>
        <taxon>Halobacteria</taxon>
        <taxon>Halobacteriales</taxon>
        <taxon>Natrialbaceae</taxon>
        <taxon>Natrialba</taxon>
    </lineage>
</organism>
<dbReference type="Proteomes" id="UP000324104">
    <property type="component" value="Unassembled WGS sequence"/>
</dbReference>
<evidence type="ECO:0000256" key="5">
    <source>
        <dbReference type="ARBA" id="ARBA00022970"/>
    </source>
</evidence>
<name>A0A5D5ASV8_9EURY</name>
<evidence type="ECO:0000313" key="8">
    <source>
        <dbReference type="Proteomes" id="UP000324104"/>
    </source>
</evidence>
<keyword evidence="8" id="KW-1185">Reference proteome</keyword>
<gene>
    <name evidence="7" type="ORF">FYC77_07480</name>
</gene>
<dbReference type="PROSITE" id="PS00211">
    <property type="entry name" value="ABC_TRANSPORTER_1"/>
    <property type="match status" value="1"/>
</dbReference>
<dbReference type="GO" id="GO:0015658">
    <property type="term" value="F:branched-chain amino acid transmembrane transporter activity"/>
    <property type="evidence" value="ECO:0007669"/>
    <property type="project" value="TreeGrafter"/>
</dbReference>
<proteinExistence type="inferred from homology"/>
<keyword evidence="5" id="KW-0029">Amino-acid transport</keyword>
<accession>A0A5D5ASV8</accession>
<dbReference type="PANTHER" id="PTHR43820">
    <property type="entry name" value="HIGH-AFFINITY BRANCHED-CHAIN AMINO ACID TRANSPORT ATP-BINDING PROTEIN LIVF"/>
    <property type="match status" value="1"/>
</dbReference>
<dbReference type="InterPro" id="IPR003593">
    <property type="entry name" value="AAA+_ATPase"/>
</dbReference>
<evidence type="ECO:0000256" key="2">
    <source>
        <dbReference type="ARBA" id="ARBA00022448"/>
    </source>
</evidence>
<comment type="caution">
    <text evidence="7">The sequence shown here is derived from an EMBL/GenBank/DDBJ whole genome shotgun (WGS) entry which is preliminary data.</text>
</comment>
<dbReference type="GO" id="GO:0005524">
    <property type="term" value="F:ATP binding"/>
    <property type="evidence" value="ECO:0007669"/>
    <property type="project" value="UniProtKB-KW"/>
</dbReference>
<dbReference type="InterPro" id="IPR003439">
    <property type="entry name" value="ABC_transporter-like_ATP-bd"/>
</dbReference>
<evidence type="ECO:0000313" key="7">
    <source>
        <dbReference type="EMBL" id="TYT62600.1"/>
    </source>
</evidence>
<dbReference type="GO" id="GO:0015807">
    <property type="term" value="P:L-amino acid transport"/>
    <property type="evidence" value="ECO:0007669"/>
    <property type="project" value="TreeGrafter"/>
</dbReference>
<protein>
    <submittedName>
        <fullName evidence="7">ABC transporter ATP-binding protein</fullName>
    </submittedName>
</protein>
<dbReference type="Gene3D" id="3.40.50.300">
    <property type="entry name" value="P-loop containing nucleotide triphosphate hydrolases"/>
    <property type="match status" value="1"/>
</dbReference>
<evidence type="ECO:0000256" key="3">
    <source>
        <dbReference type="ARBA" id="ARBA00022741"/>
    </source>
</evidence>
<dbReference type="InterPro" id="IPR027417">
    <property type="entry name" value="P-loop_NTPase"/>
</dbReference>
<feature type="domain" description="ABC transporter" evidence="6">
    <location>
        <begin position="20"/>
        <end position="250"/>
    </location>
</feature>
<dbReference type="EMBL" id="VTAW01000007">
    <property type="protein sequence ID" value="TYT62600.1"/>
    <property type="molecule type" value="Genomic_DNA"/>
</dbReference>
<reference evidence="7 8" key="1">
    <citation type="submission" date="2019-08" db="EMBL/GenBank/DDBJ databases">
        <title>Archaea genome.</title>
        <authorList>
            <person name="Kajale S."/>
            <person name="Shouche Y."/>
            <person name="Deshpande N."/>
            <person name="Sharma A."/>
        </authorList>
    </citation>
    <scope>NUCLEOTIDE SEQUENCE [LARGE SCALE GENOMIC DNA]</scope>
    <source>
        <strain evidence="7 8">ESP3B_9</strain>
    </source>
</reference>
<comment type="similarity">
    <text evidence="1">Belongs to the ABC transporter superfamily.</text>
</comment>
<dbReference type="InterPro" id="IPR052156">
    <property type="entry name" value="BCAA_Transport_ATP-bd_LivF"/>
</dbReference>